<evidence type="ECO:0000256" key="4">
    <source>
        <dbReference type="ARBA" id="ARBA00022801"/>
    </source>
</evidence>
<evidence type="ECO:0000256" key="3">
    <source>
        <dbReference type="ARBA" id="ARBA00022763"/>
    </source>
</evidence>
<dbReference type="SMART" id="SM01232">
    <property type="entry name" value="H2TH"/>
    <property type="match status" value="1"/>
</dbReference>
<dbReference type="Gene3D" id="1.10.8.50">
    <property type="match status" value="1"/>
</dbReference>
<comment type="catalytic activity">
    <reaction evidence="1">
        <text>Hydrolysis of DNA containing ring-opened 7-methylguanine residues, releasing 2,6-diamino-4-hydroxy-5-(N-methyl)formamidopyrimidine.</text>
        <dbReference type="EC" id="3.2.2.23"/>
    </reaction>
</comment>
<keyword evidence="7" id="KW-0456">Lyase</keyword>
<evidence type="ECO:0000256" key="2">
    <source>
        <dbReference type="ARBA" id="ARBA00009409"/>
    </source>
</evidence>
<proteinExistence type="inferred from homology"/>
<keyword evidence="5" id="KW-0238">DNA-binding</keyword>
<evidence type="ECO:0000256" key="9">
    <source>
        <dbReference type="ARBA" id="ARBA00023295"/>
    </source>
</evidence>
<evidence type="ECO:0000256" key="5">
    <source>
        <dbReference type="ARBA" id="ARBA00023125"/>
    </source>
</evidence>
<evidence type="ECO:0000259" key="10">
    <source>
        <dbReference type="SMART" id="SM01232"/>
    </source>
</evidence>
<keyword evidence="11" id="KW-0255">Endonuclease</keyword>
<keyword evidence="3" id="KW-0227">DNA damage</keyword>
<keyword evidence="4" id="KW-0378">Hydrolase</keyword>
<evidence type="ECO:0000313" key="11">
    <source>
        <dbReference type="EMBL" id="MCQ1530299.1"/>
    </source>
</evidence>
<name>A0ABT1NI85_9FIRM</name>
<dbReference type="SUPFAM" id="SSF57716">
    <property type="entry name" value="Glucocorticoid receptor-like (DNA-binding domain)"/>
    <property type="match status" value="1"/>
</dbReference>
<dbReference type="Pfam" id="PF01149">
    <property type="entry name" value="Fapy_DNA_glyco"/>
    <property type="match status" value="1"/>
</dbReference>
<dbReference type="Proteomes" id="UP001651880">
    <property type="component" value="Unassembled WGS sequence"/>
</dbReference>
<dbReference type="InterPro" id="IPR035937">
    <property type="entry name" value="FPG_N"/>
</dbReference>
<gene>
    <name evidence="11" type="ORF">LJD61_12165</name>
</gene>
<dbReference type="RefSeq" id="WP_255227819.1">
    <property type="nucleotide sequence ID" value="NZ_JAJEKE010000010.1"/>
</dbReference>
<sequence>MDKMVELPEAVVLANQINDTLTGKKIRKATANHTPHAFAWYTGDPAGYHDLLAGKTILGATSIGEHVEIKADDMILHISTPLRYHAEGDKLPQKHQLLLEFEDDTAVSATIQMWGCLFCFRDGDQESVSDYYPLKISPSPLSDSFDRAFFNSLFDEKTAKLSAKAFLATDQRIPGLGNGVLQDILWTAKIHPKRKMSSLTTGEIDDMYDAIKRVLKQMTIKGGRDTEKDLFGHPGGYKTVLSKNTVDMPCPACGSFVKKEAYLGGSIYYCKGCQQL</sequence>
<dbReference type="SUPFAM" id="SSF46946">
    <property type="entry name" value="S13-like H2TH domain"/>
    <property type="match status" value="1"/>
</dbReference>
<dbReference type="EMBL" id="JAJEKE010000010">
    <property type="protein sequence ID" value="MCQ1530299.1"/>
    <property type="molecule type" value="Genomic_DNA"/>
</dbReference>
<keyword evidence="9" id="KW-0326">Glycosidase</keyword>
<protein>
    <submittedName>
        <fullName evidence="11">Endonuclease VIII</fullName>
    </submittedName>
</protein>
<dbReference type="InterPro" id="IPR015886">
    <property type="entry name" value="H2TH_FPG"/>
</dbReference>
<dbReference type="PANTHER" id="PTHR22993">
    <property type="entry name" value="FORMAMIDOPYRIMIDINE-DNA GLYCOSYLASE"/>
    <property type="match status" value="1"/>
</dbReference>
<evidence type="ECO:0000313" key="12">
    <source>
        <dbReference type="Proteomes" id="UP001651880"/>
    </source>
</evidence>
<dbReference type="Pfam" id="PF06831">
    <property type="entry name" value="H2TH"/>
    <property type="match status" value="1"/>
</dbReference>
<keyword evidence="12" id="KW-1185">Reference proteome</keyword>
<dbReference type="InterPro" id="IPR012319">
    <property type="entry name" value="FPG_cat"/>
</dbReference>
<comment type="similarity">
    <text evidence="2">Belongs to the FPG family.</text>
</comment>
<dbReference type="InterPro" id="IPR010979">
    <property type="entry name" value="Ribosomal_uS13-like_H2TH"/>
</dbReference>
<evidence type="ECO:0000256" key="7">
    <source>
        <dbReference type="ARBA" id="ARBA00023239"/>
    </source>
</evidence>
<evidence type="ECO:0000256" key="6">
    <source>
        <dbReference type="ARBA" id="ARBA00023204"/>
    </source>
</evidence>
<feature type="domain" description="Formamidopyrimidine-DNA glycosylase H2TH DNA-binding" evidence="10">
    <location>
        <begin position="136"/>
        <end position="231"/>
    </location>
</feature>
<organism evidence="11 12">
    <name type="scientific">Lutispora saccharofermentans</name>
    <dbReference type="NCBI Taxonomy" id="3024236"/>
    <lineage>
        <taxon>Bacteria</taxon>
        <taxon>Bacillati</taxon>
        <taxon>Bacillota</taxon>
        <taxon>Clostridia</taxon>
        <taxon>Lutisporales</taxon>
        <taxon>Lutisporaceae</taxon>
        <taxon>Lutispora</taxon>
    </lineage>
</organism>
<evidence type="ECO:0000256" key="8">
    <source>
        <dbReference type="ARBA" id="ARBA00023268"/>
    </source>
</evidence>
<keyword evidence="8" id="KW-0511">Multifunctional enzyme</keyword>
<dbReference type="SUPFAM" id="SSF81624">
    <property type="entry name" value="N-terminal domain of MutM-like DNA repair proteins"/>
    <property type="match status" value="1"/>
</dbReference>
<evidence type="ECO:0000256" key="1">
    <source>
        <dbReference type="ARBA" id="ARBA00001668"/>
    </source>
</evidence>
<accession>A0ABT1NI85</accession>
<dbReference type="GO" id="GO:0004519">
    <property type="term" value="F:endonuclease activity"/>
    <property type="evidence" value="ECO:0007669"/>
    <property type="project" value="UniProtKB-KW"/>
</dbReference>
<keyword evidence="6" id="KW-0234">DNA repair</keyword>
<reference evidence="11 12" key="1">
    <citation type="submission" date="2021-10" db="EMBL/GenBank/DDBJ databases">
        <title>Lutispora strain m25 sp. nov., a thermophilic, non-spore-forming bacterium isolated from a lab-scale methanogenic bioreactor digesting anaerobic sludge.</title>
        <authorList>
            <person name="El Houari A."/>
            <person name="Mcdonald J."/>
        </authorList>
    </citation>
    <scope>NUCLEOTIDE SEQUENCE [LARGE SCALE GENOMIC DNA]</scope>
    <source>
        <strain evidence="12">m25</strain>
    </source>
</reference>
<dbReference type="Gene3D" id="3.20.190.10">
    <property type="entry name" value="MutM-like, N-terminal"/>
    <property type="match status" value="1"/>
</dbReference>
<keyword evidence="11" id="KW-0540">Nuclease</keyword>
<comment type="caution">
    <text evidence="11">The sequence shown here is derived from an EMBL/GenBank/DDBJ whole genome shotgun (WGS) entry which is preliminary data.</text>
</comment>
<dbReference type="PANTHER" id="PTHR22993:SF9">
    <property type="entry name" value="FORMAMIDOPYRIMIDINE-DNA GLYCOSYLASE"/>
    <property type="match status" value="1"/>
</dbReference>